<dbReference type="Gene3D" id="3.40.50.620">
    <property type="entry name" value="HUPs"/>
    <property type="match status" value="2"/>
</dbReference>
<dbReference type="InterPro" id="IPR002300">
    <property type="entry name" value="aa-tRNA-synth_Ia"/>
</dbReference>
<dbReference type="InterPro" id="IPR001412">
    <property type="entry name" value="aa-tRNA-synth_I_CS"/>
</dbReference>
<dbReference type="EMBL" id="BMIH01000001">
    <property type="protein sequence ID" value="GGB14697.1"/>
    <property type="molecule type" value="Genomic_DNA"/>
</dbReference>
<evidence type="ECO:0000256" key="11">
    <source>
        <dbReference type="RuleBase" id="RU363035"/>
    </source>
</evidence>
<evidence type="ECO:0000313" key="13">
    <source>
        <dbReference type="EMBL" id="GGB14697.1"/>
    </source>
</evidence>
<feature type="domain" description="Aminoacyl-tRNA synthetase class Ia" evidence="12">
    <location>
        <begin position="17"/>
        <end position="475"/>
    </location>
</feature>
<dbReference type="Gene3D" id="3.90.740.10">
    <property type="entry name" value="Valyl/Leucyl/Isoleucyl-tRNA synthetase, editing domain"/>
    <property type="match status" value="1"/>
</dbReference>
<dbReference type="SUPFAM" id="SSF50677">
    <property type="entry name" value="ValRS/IleRS/LeuRS editing domain"/>
    <property type="match status" value="1"/>
</dbReference>
<accession>A0A916WLZ1</accession>
<dbReference type="AlphaFoldDB" id="A0A916WLZ1"/>
<reference evidence="13" key="2">
    <citation type="submission" date="2020-09" db="EMBL/GenBank/DDBJ databases">
        <authorList>
            <person name="Sun Q."/>
            <person name="Zhou Y."/>
        </authorList>
    </citation>
    <scope>NUCLEOTIDE SEQUENCE</scope>
    <source>
        <strain evidence="13">CGMCC 1.15330</strain>
    </source>
</reference>
<evidence type="ECO:0000256" key="4">
    <source>
        <dbReference type="ARBA" id="ARBA00022490"/>
    </source>
</evidence>
<evidence type="ECO:0000256" key="2">
    <source>
        <dbReference type="ARBA" id="ARBA00011245"/>
    </source>
</evidence>
<dbReference type="PANTHER" id="PTHR11946:SF93">
    <property type="entry name" value="VALINE--TRNA LIGASE, CHLOROPLASTIC_MITOCHONDRIAL 2"/>
    <property type="match status" value="1"/>
</dbReference>
<keyword evidence="7 11" id="KW-0067">ATP-binding</keyword>
<dbReference type="PROSITE" id="PS00178">
    <property type="entry name" value="AA_TRNA_LIGASE_I"/>
    <property type="match status" value="1"/>
</dbReference>
<dbReference type="GO" id="GO:0004832">
    <property type="term" value="F:valine-tRNA ligase activity"/>
    <property type="evidence" value="ECO:0007669"/>
    <property type="project" value="UniProtKB-UniRule"/>
</dbReference>
<dbReference type="GO" id="GO:0005829">
    <property type="term" value="C:cytosol"/>
    <property type="evidence" value="ECO:0007669"/>
    <property type="project" value="TreeGrafter"/>
</dbReference>
<dbReference type="GO" id="GO:0006438">
    <property type="term" value="P:valyl-tRNA aminoacylation"/>
    <property type="evidence" value="ECO:0007669"/>
    <property type="project" value="UniProtKB-UniRule"/>
</dbReference>
<keyword evidence="9 11" id="KW-0030">Aminoacyl-tRNA synthetase</keyword>
<gene>
    <name evidence="13" type="ORF">GCM10011380_00110</name>
</gene>
<name>A0A916WLZ1_9SPHN</name>
<keyword evidence="14" id="KW-1185">Reference proteome</keyword>
<evidence type="ECO:0000256" key="6">
    <source>
        <dbReference type="ARBA" id="ARBA00022741"/>
    </source>
</evidence>
<evidence type="ECO:0000256" key="3">
    <source>
        <dbReference type="ARBA" id="ARBA00013169"/>
    </source>
</evidence>
<dbReference type="GO" id="GO:0002161">
    <property type="term" value="F:aminoacyl-tRNA deacylase activity"/>
    <property type="evidence" value="ECO:0007669"/>
    <property type="project" value="InterPro"/>
</dbReference>
<proteinExistence type="inferred from homology"/>
<dbReference type="InterPro" id="IPR014729">
    <property type="entry name" value="Rossmann-like_a/b/a_fold"/>
</dbReference>
<dbReference type="EC" id="6.1.1.9" evidence="3 10"/>
<evidence type="ECO:0000256" key="8">
    <source>
        <dbReference type="ARBA" id="ARBA00022917"/>
    </source>
</evidence>
<dbReference type="SUPFAM" id="SSF52374">
    <property type="entry name" value="Nucleotidylyl transferase"/>
    <property type="match status" value="1"/>
</dbReference>
<sequence>MTELPKTFDPAAIEARWYAHWEDKGLFRPKRPGAEPWTIVNPPPNVTGSLHIGHALDNTLQDILTRHARLKGKDAMWVVGTDHAGIATQMVVERNLAKDGIARADLGRDAFIDKVWSWKAESGGQITRQLRRLGCSMDWSNERFTMDEGFSSAVLKVFVELYRQGLLYRDKRLVNWDAGLGTAISDLEVETREVQGKFWHLTYPLADGSGTISVATTRPETMLADMAIAVNPGDARYTALVGRQVRLPITGRLIPIVADEHADPELGSGAVKITPGHDFNDFEVGRRAGIEARDMLNMLDAKARICQTADGLVPADLIGLDRFDARTAVVAKLEAAGALERIEDRVIQTPYGDRSGVVIEPWLTDQWYVDAKTLAAPAIEAVQTGAIRLVPKSWEKTFFNWMENIQPWCVSRQLWWGHQIPAWFAEDGRIFVAETEAEAQAEAGEGVLLTRDPDVLDTWFSSALWPFATLGWPENHPSPSGEG</sequence>
<organism evidence="13 14">
    <name type="scientific">Sphingomonas metalli</name>
    <dbReference type="NCBI Taxonomy" id="1779358"/>
    <lineage>
        <taxon>Bacteria</taxon>
        <taxon>Pseudomonadati</taxon>
        <taxon>Pseudomonadota</taxon>
        <taxon>Alphaproteobacteria</taxon>
        <taxon>Sphingomonadales</taxon>
        <taxon>Sphingomonadaceae</taxon>
        <taxon>Sphingomonas</taxon>
    </lineage>
</organism>
<reference evidence="13" key="1">
    <citation type="journal article" date="2014" name="Int. J. Syst. Evol. Microbiol.">
        <title>Complete genome sequence of Corynebacterium casei LMG S-19264T (=DSM 44701T), isolated from a smear-ripened cheese.</title>
        <authorList>
            <consortium name="US DOE Joint Genome Institute (JGI-PGF)"/>
            <person name="Walter F."/>
            <person name="Albersmeier A."/>
            <person name="Kalinowski J."/>
            <person name="Ruckert C."/>
        </authorList>
    </citation>
    <scope>NUCLEOTIDE SEQUENCE</scope>
    <source>
        <strain evidence="13">CGMCC 1.15330</strain>
    </source>
</reference>
<dbReference type="Pfam" id="PF00133">
    <property type="entry name" value="tRNA-synt_1"/>
    <property type="match status" value="1"/>
</dbReference>
<evidence type="ECO:0000259" key="12">
    <source>
        <dbReference type="Pfam" id="PF00133"/>
    </source>
</evidence>
<evidence type="ECO:0000256" key="1">
    <source>
        <dbReference type="ARBA" id="ARBA00004496"/>
    </source>
</evidence>
<dbReference type="PANTHER" id="PTHR11946">
    <property type="entry name" value="VALYL-TRNA SYNTHETASES"/>
    <property type="match status" value="1"/>
</dbReference>
<keyword evidence="4" id="KW-0963">Cytoplasm</keyword>
<dbReference type="GO" id="GO:0005524">
    <property type="term" value="F:ATP binding"/>
    <property type="evidence" value="ECO:0007669"/>
    <property type="project" value="UniProtKB-KW"/>
</dbReference>
<evidence type="ECO:0000256" key="10">
    <source>
        <dbReference type="NCBIfam" id="TIGR00422"/>
    </source>
</evidence>
<keyword evidence="5 11" id="KW-0436">Ligase</keyword>
<dbReference type="NCBIfam" id="NF004349">
    <property type="entry name" value="PRK05729.1"/>
    <property type="match status" value="1"/>
</dbReference>
<evidence type="ECO:0000256" key="9">
    <source>
        <dbReference type="ARBA" id="ARBA00023146"/>
    </source>
</evidence>
<evidence type="ECO:0000313" key="14">
    <source>
        <dbReference type="Proteomes" id="UP000623067"/>
    </source>
</evidence>
<evidence type="ECO:0000256" key="5">
    <source>
        <dbReference type="ARBA" id="ARBA00022598"/>
    </source>
</evidence>
<dbReference type="InterPro" id="IPR009008">
    <property type="entry name" value="Val/Leu/Ile-tRNA-synth_edit"/>
</dbReference>
<comment type="subunit">
    <text evidence="2">Monomer.</text>
</comment>
<dbReference type="PRINTS" id="PR00986">
    <property type="entry name" value="TRNASYNTHVAL"/>
</dbReference>
<comment type="similarity">
    <text evidence="11">Belongs to the class-I aminoacyl-tRNA synthetase family.</text>
</comment>
<dbReference type="NCBIfam" id="TIGR00422">
    <property type="entry name" value="valS"/>
    <property type="match status" value="1"/>
</dbReference>
<comment type="caution">
    <text evidence="13">The sequence shown here is derived from an EMBL/GenBank/DDBJ whole genome shotgun (WGS) entry which is preliminary data.</text>
</comment>
<evidence type="ECO:0000256" key="7">
    <source>
        <dbReference type="ARBA" id="ARBA00022840"/>
    </source>
</evidence>
<comment type="subcellular location">
    <subcellularLocation>
        <location evidence="1">Cytoplasm</location>
    </subcellularLocation>
</comment>
<dbReference type="FunFam" id="3.40.50.620:FF:000032">
    <property type="entry name" value="Valine--tRNA ligase"/>
    <property type="match status" value="1"/>
</dbReference>
<keyword evidence="8 11" id="KW-0648">Protein biosynthesis</keyword>
<protein>
    <recommendedName>
        <fullName evidence="3 10">Valine--tRNA ligase</fullName>
        <ecNumber evidence="3 10">6.1.1.9</ecNumber>
    </recommendedName>
</protein>
<dbReference type="InterPro" id="IPR002303">
    <property type="entry name" value="Valyl-tRNA_ligase"/>
</dbReference>
<keyword evidence="6 11" id="KW-0547">Nucleotide-binding</keyword>
<dbReference type="Proteomes" id="UP000623067">
    <property type="component" value="Unassembled WGS sequence"/>
</dbReference>